<feature type="compositionally biased region" description="Polar residues" evidence="1">
    <location>
        <begin position="503"/>
        <end position="513"/>
    </location>
</feature>
<dbReference type="OrthoDB" id="7785529at2759"/>
<dbReference type="Pfam" id="PF00339">
    <property type="entry name" value="Arrestin_N"/>
    <property type="match status" value="1"/>
</dbReference>
<dbReference type="EMBL" id="MVBO01000083">
    <property type="protein sequence ID" value="OZJ03488.1"/>
    <property type="molecule type" value="Genomic_DNA"/>
</dbReference>
<dbReference type="Gene3D" id="2.60.40.640">
    <property type="match status" value="2"/>
</dbReference>
<dbReference type="AlphaFoldDB" id="A0A261XYW0"/>
<gene>
    <name evidence="3" type="ORF">BZG36_04025</name>
</gene>
<feature type="region of interest" description="Disordered" evidence="1">
    <location>
        <begin position="304"/>
        <end position="324"/>
    </location>
</feature>
<feature type="region of interest" description="Disordered" evidence="1">
    <location>
        <begin position="419"/>
        <end position="443"/>
    </location>
</feature>
<organism evidence="3 4">
    <name type="scientific">Bifiguratus adelaidae</name>
    <dbReference type="NCBI Taxonomy" id="1938954"/>
    <lineage>
        <taxon>Eukaryota</taxon>
        <taxon>Fungi</taxon>
        <taxon>Fungi incertae sedis</taxon>
        <taxon>Mucoromycota</taxon>
        <taxon>Mucoromycotina</taxon>
        <taxon>Endogonomycetes</taxon>
        <taxon>Endogonales</taxon>
        <taxon>Endogonales incertae sedis</taxon>
        <taxon>Bifiguratus</taxon>
    </lineage>
</organism>
<dbReference type="InterPro" id="IPR014752">
    <property type="entry name" value="Arrestin-like_C"/>
</dbReference>
<dbReference type="Proteomes" id="UP000242875">
    <property type="component" value="Unassembled WGS sequence"/>
</dbReference>
<evidence type="ECO:0000259" key="2">
    <source>
        <dbReference type="SMART" id="SM01017"/>
    </source>
</evidence>
<dbReference type="InterPro" id="IPR011022">
    <property type="entry name" value="Arrestin_C-like"/>
</dbReference>
<proteinExistence type="predicted"/>
<feature type="region of interest" description="Disordered" evidence="1">
    <location>
        <begin position="827"/>
        <end position="853"/>
    </location>
</feature>
<sequence length="866" mass="94616">MRIKLRRPRSVAGASFFISLDEERYYFPGETLKGTVHLNLAKPAKVNALRVIFSGEVSINFKDKQAIPIFTEFRDVLRSDSRSPISSAVSSTYNIENSSLSSDDSGIALDRFKGIGPKLLEARAYTFPFEFRVPVDVPLPSHTQHFSEGSVSYYLRAWVDKSMTPPRLCPRTELSIPILERIDVSIPRFCLGSHTRVEIGFGNSLEDDSAIVTVEVPKNGFVRGEPIAVTVAIEHIFSLVKKKAVNIALCREARFSASQKNTRVNKRIIKHIDVDINIPGPTSLRQKFTEQILIPTHTPPTISTSLSGTFERAGRDSDTDSGLVMQHSKSISKNIEIRYQILVTVDLDDPQRLGILNSSKLARQMAEIPSAMLTHTEFKGTNAQRHVVVITIPITVGTWPFAALPIDDDEEDPMEIIDPFDSEGAGDWDNDGYEIDKENDGRVARSRGYSAPALGHTPSNVDRQRHSVSQIYNHSGENTRSVTPSWLSATSSARADMKRHSSVEGSTGYSSTAIPPGGRFDNEAFHKDLSDSGFSAPLRDSREEQTLGLLDVLNEGLPDASDEPSKTLANYSSQYQRVNGIRRVRTSYAPAPHPKKSHSLSDTSGGQANASDRSPTGTRRLRPPSITLPPRPLSDVFVQGPYHALHPGDSRHRSTIGHGPAGPNRSTLYGPQFGEVAPERAVPMVTATTTLIREGSRSDLASQSIGDGSGSSFNRTLTFDYMAPTTPDMLLQPITPTATLEPVPSPSAEAIVGSGFKIGLMLRSEDNPYFDLEAAGKSIATTTLPASHRTIPIPSPLQEAPEVEEKEQVSSDSALSGLPDVMAAVQISEKERSFTHPTSSDDEFSGSDMDDPIVIAARRSKGRIRS</sequence>
<feature type="compositionally biased region" description="Acidic residues" evidence="1">
    <location>
        <begin position="419"/>
        <end position="433"/>
    </location>
</feature>
<feature type="region of interest" description="Disordered" evidence="1">
    <location>
        <begin position="588"/>
        <end position="632"/>
    </location>
</feature>
<feature type="compositionally biased region" description="Polar residues" evidence="1">
    <location>
        <begin position="600"/>
        <end position="617"/>
    </location>
</feature>
<dbReference type="SUPFAM" id="SSF81296">
    <property type="entry name" value="E set domains"/>
    <property type="match status" value="1"/>
</dbReference>
<reference evidence="3 4" key="1">
    <citation type="journal article" date="2017" name="Mycologia">
        <title>Bifiguratus adelaidae, gen. et sp. nov., a new member of Mucoromycotina in endophytic and soil-dwelling habitats.</title>
        <authorList>
            <person name="Torres-Cruz T.J."/>
            <person name="Billingsley Tobias T.L."/>
            <person name="Almatruk M."/>
            <person name="Hesse C."/>
            <person name="Kuske C.R."/>
            <person name="Desiro A."/>
            <person name="Benucci G.M."/>
            <person name="Bonito G."/>
            <person name="Stajich J.E."/>
            <person name="Dunlap C."/>
            <person name="Arnold A.E."/>
            <person name="Porras-Alfaro A."/>
        </authorList>
    </citation>
    <scope>NUCLEOTIDE SEQUENCE [LARGE SCALE GENOMIC DNA]</scope>
    <source>
        <strain evidence="3 4">AZ0501</strain>
    </source>
</reference>
<dbReference type="InterPro" id="IPR011021">
    <property type="entry name" value="Arrestin-like_N"/>
</dbReference>
<dbReference type="InterPro" id="IPR014756">
    <property type="entry name" value="Ig_E-set"/>
</dbReference>
<name>A0A261XYW0_9FUNG</name>
<dbReference type="GO" id="GO:0015031">
    <property type="term" value="P:protein transport"/>
    <property type="evidence" value="ECO:0007669"/>
    <property type="project" value="TreeGrafter"/>
</dbReference>
<dbReference type="SMART" id="SM01017">
    <property type="entry name" value="Arrestin_C"/>
    <property type="match status" value="1"/>
</dbReference>
<dbReference type="PANTHER" id="PTHR11188:SF17">
    <property type="entry name" value="FI21816P1"/>
    <property type="match status" value="1"/>
</dbReference>
<evidence type="ECO:0000313" key="4">
    <source>
        <dbReference type="Proteomes" id="UP000242875"/>
    </source>
</evidence>
<feature type="region of interest" description="Disordered" evidence="1">
    <location>
        <begin position="497"/>
        <end position="526"/>
    </location>
</feature>
<dbReference type="Pfam" id="PF02752">
    <property type="entry name" value="Arrestin_C"/>
    <property type="match status" value="1"/>
</dbReference>
<evidence type="ECO:0000313" key="3">
    <source>
        <dbReference type="EMBL" id="OZJ03488.1"/>
    </source>
</evidence>
<feature type="domain" description="Arrestin C-terminal-like" evidence="2">
    <location>
        <begin position="206"/>
        <end position="370"/>
    </location>
</feature>
<accession>A0A261XYW0</accession>
<feature type="compositionally biased region" description="Acidic residues" evidence="1">
    <location>
        <begin position="840"/>
        <end position="851"/>
    </location>
</feature>
<keyword evidence="4" id="KW-1185">Reference proteome</keyword>
<comment type="caution">
    <text evidence="3">The sequence shown here is derived from an EMBL/GenBank/DDBJ whole genome shotgun (WGS) entry which is preliminary data.</text>
</comment>
<dbReference type="GO" id="GO:0005737">
    <property type="term" value="C:cytoplasm"/>
    <property type="evidence" value="ECO:0007669"/>
    <property type="project" value="TreeGrafter"/>
</dbReference>
<dbReference type="PANTHER" id="PTHR11188">
    <property type="entry name" value="ARRESTIN DOMAIN CONTAINING PROTEIN"/>
    <property type="match status" value="1"/>
</dbReference>
<protein>
    <recommendedName>
        <fullName evidence="2">Arrestin C-terminal-like domain-containing protein</fullName>
    </recommendedName>
</protein>
<feature type="region of interest" description="Disordered" evidence="1">
    <location>
        <begin position="555"/>
        <end position="574"/>
    </location>
</feature>
<dbReference type="InterPro" id="IPR050357">
    <property type="entry name" value="Arrestin_domain-protein"/>
</dbReference>
<feature type="compositionally biased region" description="Basic and acidic residues" evidence="1">
    <location>
        <begin position="434"/>
        <end position="443"/>
    </location>
</feature>
<evidence type="ECO:0000256" key="1">
    <source>
        <dbReference type="SAM" id="MobiDB-lite"/>
    </source>
</evidence>